<feature type="transmembrane region" description="Helical" evidence="1">
    <location>
        <begin position="7"/>
        <end position="28"/>
    </location>
</feature>
<sequence>MNINNKSSYWVVLILAVGWIAVEVFSYVNYADEPDPKWTRLLSLVIQLILLGIVYSILKNKSDSNP</sequence>
<feature type="transmembrane region" description="Helical" evidence="1">
    <location>
        <begin position="40"/>
        <end position="58"/>
    </location>
</feature>
<evidence type="ECO:0000256" key="1">
    <source>
        <dbReference type="SAM" id="Phobius"/>
    </source>
</evidence>
<dbReference type="KEGG" id="osu:NT6N_24200"/>
<name>A0AAT9FN15_9BACT</name>
<keyword evidence="1" id="KW-0812">Transmembrane</keyword>
<proteinExistence type="predicted"/>
<evidence type="ECO:0000313" key="2">
    <source>
        <dbReference type="EMBL" id="BDS07380.1"/>
    </source>
</evidence>
<protein>
    <submittedName>
        <fullName evidence="2">Uncharacterized protein</fullName>
    </submittedName>
</protein>
<gene>
    <name evidence="2" type="ORF">NT6N_24200</name>
</gene>
<keyword evidence="1" id="KW-0472">Membrane</keyword>
<reference evidence="2" key="1">
    <citation type="submission" date="2024-07" db="EMBL/GenBank/DDBJ databases">
        <title>Complete genome sequence of Verrucomicrobiaceae bacterium NT6N.</title>
        <authorList>
            <person name="Huang C."/>
            <person name="Takami H."/>
            <person name="Hamasaki K."/>
        </authorList>
    </citation>
    <scope>NUCLEOTIDE SEQUENCE</scope>
    <source>
        <strain evidence="2">NT6N</strain>
    </source>
</reference>
<dbReference type="AlphaFoldDB" id="A0AAT9FN15"/>
<accession>A0AAT9FN15</accession>
<organism evidence="2">
    <name type="scientific">Oceaniferula spumae</name>
    <dbReference type="NCBI Taxonomy" id="2979115"/>
    <lineage>
        <taxon>Bacteria</taxon>
        <taxon>Pseudomonadati</taxon>
        <taxon>Verrucomicrobiota</taxon>
        <taxon>Verrucomicrobiia</taxon>
        <taxon>Verrucomicrobiales</taxon>
        <taxon>Verrucomicrobiaceae</taxon>
        <taxon>Oceaniferula</taxon>
    </lineage>
</organism>
<dbReference type="EMBL" id="AP026866">
    <property type="protein sequence ID" value="BDS07380.1"/>
    <property type="molecule type" value="Genomic_DNA"/>
</dbReference>
<keyword evidence="1" id="KW-1133">Transmembrane helix</keyword>